<evidence type="ECO:0000256" key="3">
    <source>
        <dbReference type="ARBA" id="ARBA00022452"/>
    </source>
</evidence>
<dbReference type="GO" id="GO:0015344">
    <property type="term" value="F:siderophore uptake transmembrane transporter activity"/>
    <property type="evidence" value="ECO:0007669"/>
    <property type="project" value="TreeGrafter"/>
</dbReference>
<evidence type="ECO:0000256" key="4">
    <source>
        <dbReference type="ARBA" id="ARBA00022692"/>
    </source>
</evidence>
<evidence type="ECO:0000256" key="7">
    <source>
        <dbReference type="ARBA" id="ARBA00023077"/>
    </source>
</evidence>
<keyword evidence="7 11" id="KW-0798">TonB box</keyword>
<evidence type="ECO:0000313" key="15">
    <source>
        <dbReference type="EMBL" id="ASQ30304.1"/>
    </source>
</evidence>
<evidence type="ECO:0000259" key="14">
    <source>
        <dbReference type="Pfam" id="PF07715"/>
    </source>
</evidence>
<feature type="signal peptide" evidence="12">
    <location>
        <begin position="1"/>
        <end position="24"/>
    </location>
</feature>
<comment type="subcellular location">
    <subcellularLocation>
        <location evidence="1 10">Cell outer membrane</location>
        <topology evidence="1 10">Multi-pass membrane protein</topology>
    </subcellularLocation>
</comment>
<gene>
    <name evidence="15" type="ORF">CAV_0637</name>
</gene>
<evidence type="ECO:0000256" key="2">
    <source>
        <dbReference type="ARBA" id="ARBA00022448"/>
    </source>
</evidence>
<keyword evidence="4 10" id="KW-0812">Transmembrane</keyword>
<dbReference type="AlphaFoldDB" id="A0A222MW88"/>
<evidence type="ECO:0000259" key="13">
    <source>
        <dbReference type="Pfam" id="PF00593"/>
    </source>
</evidence>
<dbReference type="PROSITE" id="PS52016">
    <property type="entry name" value="TONB_DEPENDENT_REC_3"/>
    <property type="match status" value="1"/>
</dbReference>
<dbReference type="CDD" id="cd01347">
    <property type="entry name" value="ligand_gated_channel"/>
    <property type="match status" value="1"/>
</dbReference>
<dbReference type="InterPro" id="IPR036942">
    <property type="entry name" value="Beta-barrel_TonB_sf"/>
</dbReference>
<dbReference type="InterPro" id="IPR000531">
    <property type="entry name" value="Beta-barrel_TonB"/>
</dbReference>
<keyword evidence="3 10" id="KW-1134">Transmembrane beta strand</keyword>
<dbReference type="GO" id="GO:0044718">
    <property type="term" value="P:siderophore transmembrane transport"/>
    <property type="evidence" value="ECO:0007669"/>
    <property type="project" value="TreeGrafter"/>
</dbReference>
<evidence type="ECO:0000256" key="9">
    <source>
        <dbReference type="ARBA" id="ARBA00023237"/>
    </source>
</evidence>
<evidence type="ECO:0000256" key="5">
    <source>
        <dbReference type="ARBA" id="ARBA00022729"/>
    </source>
</evidence>
<name>A0A222MW88_9BACT</name>
<keyword evidence="6" id="KW-0406">Ion transport</keyword>
<dbReference type="PANTHER" id="PTHR30069">
    <property type="entry name" value="TONB-DEPENDENT OUTER MEMBRANE RECEPTOR"/>
    <property type="match status" value="1"/>
</dbReference>
<sequence>MKKLKGLKLSICATSLLFCSNALADELTESHVLGETVISASGYEQEIKQAPASISIITSDEIMNRPIRDLGDIVQEVPGVSTSVSKTGSQDIQMRGLSSAYTLILVDGKRVNMSRGFDGNGFDATSGFLPPASMIERVEVIRGPASLVYGSSAMGGVINIITKKHADKVTGSIGIETRLQESSNWGNHYGLNFNVFAPLDEQLSINFRGKYMFGEANEFLRSDFGAAPSANGNPYTSHSPTGFKNSSFGYRLNYKADDANNFYFDVDYAFQRFGSLNTSRNSVTSIRDHHRWQFVLNHDGNYDFGIFNNYFQYFNSSRVPHVDVPVGGNAGKPSRKGLVENQFFAYGTNFKTNFDFGNSSSLILNLGPYFQWEKLMNRNAPHQTTGMYQAAIFGEGEYFINEYFSTTAGLRVNQVQTYGTNFSPRLYFNIYPTEWLTFKLGVANGFQTPNLTYRVDNESITTDEMSYGNPDLKPETTWNYEVSTIIDTQVANISVTGFYTSFNDAIKSTSYTNSVDVPGHGICNNASCVTYSNVDSAKSAGVELGIKSKPLFTSFIPRGIFLDINYAFTETEQLSGANKGKPLNDIPRHNASSKISYKGQNFDTYLRWVGKMKTTTANTHRASAANEAYFEDTHVVDLGANYTFSNGITVGAMINNLFNTNFTRYDLVGTSLNQVYQRILPSRNYWLTIRADF</sequence>
<evidence type="ECO:0000256" key="8">
    <source>
        <dbReference type="ARBA" id="ARBA00023136"/>
    </source>
</evidence>
<dbReference type="Gene3D" id="2.40.170.20">
    <property type="entry name" value="TonB-dependent receptor, beta-barrel domain"/>
    <property type="match status" value="1"/>
</dbReference>
<evidence type="ECO:0000256" key="11">
    <source>
        <dbReference type="RuleBase" id="RU003357"/>
    </source>
</evidence>
<dbReference type="SUPFAM" id="SSF56935">
    <property type="entry name" value="Porins"/>
    <property type="match status" value="1"/>
</dbReference>
<dbReference type="InterPro" id="IPR039426">
    <property type="entry name" value="TonB-dep_rcpt-like"/>
</dbReference>
<dbReference type="EMBL" id="CP022347">
    <property type="protein sequence ID" value="ASQ30304.1"/>
    <property type="molecule type" value="Genomic_DNA"/>
</dbReference>
<evidence type="ECO:0000313" key="16">
    <source>
        <dbReference type="Proteomes" id="UP000201169"/>
    </source>
</evidence>
<keyword evidence="2 10" id="KW-0813">Transport</keyword>
<dbReference type="Proteomes" id="UP000201169">
    <property type="component" value="Chromosome"/>
</dbReference>
<dbReference type="Pfam" id="PF00593">
    <property type="entry name" value="TonB_dep_Rec_b-barrel"/>
    <property type="match status" value="1"/>
</dbReference>
<evidence type="ECO:0000256" key="1">
    <source>
        <dbReference type="ARBA" id="ARBA00004571"/>
    </source>
</evidence>
<protein>
    <submittedName>
        <fullName evidence="15">TonB-dependent siderophore receptor</fullName>
    </submittedName>
</protein>
<comment type="similarity">
    <text evidence="10 11">Belongs to the TonB-dependent receptor family.</text>
</comment>
<keyword evidence="5 12" id="KW-0732">Signal</keyword>
<evidence type="ECO:0000256" key="10">
    <source>
        <dbReference type="PROSITE-ProRule" id="PRU01360"/>
    </source>
</evidence>
<feature type="domain" description="TonB-dependent receptor-like beta-barrel" evidence="13">
    <location>
        <begin position="215"/>
        <end position="657"/>
    </location>
</feature>
<accession>A0A222MW88</accession>
<keyword evidence="15" id="KW-0675">Receptor</keyword>
<dbReference type="Gene3D" id="2.170.130.10">
    <property type="entry name" value="TonB-dependent receptor, plug domain"/>
    <property type="match status" value="1"/>
</dbReference>
<feature type="chain" id="PRO_5013098422" evidence="12">
    <location>
        <begin position="25"/>
        <end position="693"/>
    </location>
</feature>
<keyword evidence="9 10" id="KW-0998">Cell outer membrane</keyword>
<dbReference type="PANTHER" id="PTHR30069:SF53">
    <property type="entry name" value="COLICIN I RECEPTOR-RELATED"/>
    <property type="match status" value="1"/>
</dbReference>
<reference evidence="15 16" key="1">
    <citation type="submission" date="2017-07" db="EMBL/GenBank/DDBJ databases">
        <title>Analysis of two Campylobacter avium genomes and identification of a novel hippuricase gene.</title>
        <authorList>
            <person name="Miller W.G."/>
            <person name="Chapman M.H."/>
            <person name="Yee E."/>
            <person name="Revez J."/>
            <person name="Bono J.L."/>
            <person name="Rossi M."/>
        </authorList>
    </citation>
    <scope>NUCLEOTIDE SEQUENCE [LARGE SCALE GENOMIC DNA]</scope>
    <source>
        <strain evidence="15 16">LMG 24591</strain>
    </source>
</reference>
<dbReference type="OrthoDB" id="5389752at2"/>
<keyword evidence="8 10" id="KW-0472">Membrane</keyword>
<proteinExistence type="inferred from homology"/>
<dbReference type="GO" id="GO:0009279">
    <property type="term" value="C:cell outer membrane"/>
    <property type="evidence" value="ECO:0007669"/>
    <property type="project" value="UniProtKB-SubCell"/>
</dbReference>
<dbReference type="Pfam" id="PF07715">
    <property type="entry name" value="Plug"/>
    <property type="match status" value="1"/>
</dbReference>
<organism evidence="15 16">
    <name type="scientific">Campylobacter avium LMG 24591</name>
    <dbReference type="NCBI Taxonomy" id="522484"/>
    <lineage>
        <taxon>Bacteria</taxon>
        <taxon>Pseudomonadati</taxon>
        <taxon>Campylobacterota</taxon>
        <taxon>Epsilonproteobacteria</taxon>
        <taxon>Campylobacterales</taxon>
        <taxon>Campylobacteraceae</taxon>
        <taxon>Campylobacter</taxon>
    </lineage>
</organism>
<feature type="domain" description="TonB-dependent receptor plug" evidence="14">
    <location>
        <begin position="47"/>
        <end position="157"/>
    </location>
</feature>
<dbReference type="KEGG" id="cavi:CAV_0637"/>
<evidence type="ECO:0000256" key="6">
    <source>
        <dbReference type="ARBA" id="ARBA00023065"/>
    </source>
</evidence>
<dbReference type="InterPro" id="IPR012910">
    <property type="entry name" value="Plug_dom"/>
</dbReference>
<keyword evidence="16" id="KW-1185">Reference proteome</keyword>
<evidence type="ECO:0000256" key="12">
    <source>
        <dbReference type="SAM" id="SignalP"/>
    </source>
</evidence>
<dbReference type="RefSeq" id="WP_094325070.1">
    <property type="nucleotide sequence ID" value="NZ_CP022347.1"/>
</dbReference>
<dbReference type="InterPro" id="IPR037066">
    <property type="entry name" value="Plug_dom_sf"/>
</dbReference>